<reference evidence="6" key="1">
    <citation type="journal article" date="2020" name="ISME J.">
        <title>Gammaproteobacteria mediating utilization of methyl-, sulfur- and petroleum organic compounds in deep ocean hydrothermal plumes.</title>
        <authorList>
            <person name="Zhou Z."/>
            <person name="Liu Y."/>
            <person name="Pan J."/>
            <person name="Cron B.R."/>
            <person name="Toner B.M."/>
            <person name="Anantharaman K."/>
            <person name="Breier J.A."/>
            <person name="Dick G.J."/>
            <person name="Li M."/>
        </authorList>
    </citation>
    <scope>NUCLEOTIDE SEQUENCE</scope>
    <source>
        <strain evidence="6">SZUA-1501</strain>
    </source>
</reference>
<keyword evidence="2" id="KW-0813">Transport</keyword>
<dbReference type="InterPro" id="IPR003593">
    <property type="entry name" value="AAA+_ATPase"/>
</dbReference>
<dbReference type="InterPro" id="IPR010230">
    <property type="entry name" value="FeS-cluster_ATPase_SufC"/>
</dbReference>
<evidence type="ECO:0000256" key="1">
    <source>
        <dbReference type="ARBA" id="ARBA00006216"/>
    </source>
</evidence>
<dbReference type="SUPFAM" id="SSF52540">
    <property type="entry name" value="P-loop containing nucleoside triphosphate hydrolases"/>
    <property type="match status" value="1"/>
</dbReference>
<dbReference type="InterPro" id="IPR027417">
    <property type="entry name" value="P-loop_NTPase"/>
</dbReference>
<evidence type="ECO:0000313" key="7">
    <source>
        <dbReference type="Proteomes" id="UP000606463"/>
    </source>
</evidence>
<protein>
    <submittedName>
        <fullName evidence="6">ABC transporter ATP-binding protein</fullName>
    </submittedName>
</protein>
<comment type="similarity">
    <text evidence="1">Belongs to the ABC transporter superfamily. Ycf16 family.</text>
</comment>
<evidence type="ECO:0000259" key="5">
    <source>
        <dbReference type="PROSITE" id="PS50893"/>
    </source>
</evidence>
<dbReference type="GO" id="GO:0016887">
    <property type="term" value="F:ATP hydrolysis activity"/>
    <property type="evidence" value="ECO:0007669"/>
    <property type="project" value="InterPro"/>
</dbReference>
<dbReference type="AlphaFoldDB" id="A0A9D1CF09"/>
<sequence>MGALLEVRNLKYKTEEGKEILKGVNLDVKKGEIHVILGPNGAGKSTLANLIAGSGGYEKPSEGEIIFDGKNINGKPLHERARLGLTIAFQEPARFEGITVEEYLKLSARNNPSADIEACLRKVGLEPKEYLKRFLDDSLSGGERKRIELASIMCMKPKLAILDEIDSGIDFVSIDEIGNLFKTMREEGTTLLVITHRENLALIADRASLMCNGTIVETGDPERVIRKFEKECLICEVHNPELVKGLKQ</sequence>
<organism evidence="6 7">
    <name type="scientific">Aquifex aeolicus</name>
    <dbReference type="NCBI Taxonomy" id="63363"/>
    <lineage>
        <taxon>Bacteria</taxon>
        <taxon>Pseudomonadati</taxon>
        <taxon>Aquificota</taxon>
        <taxon>Aquificia</taxon>
        <taxon>Aquificales</taxon>
        <taxon>Aquificaceae</taxon>
        <taxon>Aquifex</taxon>
    </lineage>
</organism>
<evidence type="ECO:0000256" key="2">
    <source>
        <dbReference type="ARBA" id="ARBA00022448"/>
    </source>
</evidence>
<dbReference type="SMART" id="SM00382">
    <property type="entry name" value="AAA"/>
    <property type="match status" value="1"/>
</dbReference>
<dbReference type="GO" id="GO:0043190">
    <property type="term" value="C:ATP-binding cassette (ABC) transporter complex"/>
    <property type="evidence" value="ECO:0007669"/>
    <property type="project" value="TreeGrafter"/>
</dbReference>
<dbReference type="PROSITE" id="PS00211">
    <property type="entry name" value="ABC_TRANSPORTER_1"/>
    <property type="match status" value="1"/>
</dbReference>
<evidence type="ECO:0000256" key="3">
    <source>
        <dbReference type="ARBA" id="ARBA00022741"/>
    </source>
</evidence>
<dbReference type="InterPro" id="IPR003439">
    <property type="entry name" value="ABC_transporter-like_ATP-bd"/>
</dbReference>
<gene>
    <name evidence="6" type="ORF">EYH37_00825</name>
</gene>
<dbReference type="InterPro" id="IPR017871">
    <property type="entry name" value="ABC_transporter-like_CS"/>
</dbReference>
<proteinExistence type="inferred from homology"/>
<evidence type="ECO:0000256" key="4">
    <source>
        <dbReference type="ARBA" id="ARBA00022840"/>
    </source>
</evidence>
<dbReference type="Gene3D" id="3.40.50.300">
    <property type="entry name" value="P-loop containing nucleotide triphosphate hydrolases"/>
    <property type="match status" value="1"/>
</dbReference>
<dbReference type="EMBL" id="DQVE01000010">
    <property type="protein sequence ID" value="HIP97901.1"/>
    <property type="molecule type" value="Genomic_DNA"/>
</dbReference>
<name>A0A9D1CF09_AQUAO</name>
<keyword evidence="4 6" id="KW-0067">ATP-binding</keyword>
<comment type="caution">
    <text evidence="6">The sequence shown here is derived from an EMBL/GenBank/DDBJ whole genome shotgun (WGS) entry which is preliminary data.</text>
</comment>
<dbReference type="CDD" id="cd03217">
    <property type="entry name" value="ABC_FeS_Assembly"/>
    <property type="match status" value="1"/>
</dbReference>
<dbReference type="Pfam" id="PF00005">
    <property type="entry name" value="ABC_tran"/>
    <property type="match status" value="1"/>
</dbReference>
<accession>A0A9D1CF09</accession>
<evidence type="ECO:0000313" key="6">
    <source>
        <dbReference type="EMBL" id="HIP97901.1"/>
    </source>
</evidence>
<dbReference type="GO" id="GO:0042626">
    <property type="term" value="F:ATPase-coupled transmembrane transporter activity"/>
    <property type="evidence" value="ECO:0007669"/>
    <property type="project" value="TreeGrafter"/>
</dbReference>
<dbReference type="GO" id="GO:0005524">
    <property type="term" value="F:ATP binding"/>
    <property type="evidence" value="ECO:0007669"/>
    <property type="project" value="UniProtKB-KW"/>
</dbReference>
<dbReference type="InterPro" id="IPR050095">
    <property type="entry name" value="ECF_ABC_transporter_ATP-bd"/>
</dbReference>
<feature type="domain" description="ABC transporter" evidence="5">
    <location>
        <begin position="5"/>
        <end position="237"/>
    </location>
</feature>
<keyword evidence="3" id="KW-0547">Nucleotide-binding</keyword>
<dbReference type="PANTHER" id="PTHR43553">
    <property type="entry name" value="HEAVY METAL TRANSPORTER"/>
    <property type="match status" value="1"/>
</dbReference>
<dbReference type="PROSITE" id="PS50893">
    <property type="entry name" value="ABC_TRANSPORTER_2"/>
    <property type="match status" value="1"/>
</dbReference>
<dbReference type="Proteomes" id="UP000606463">
    <property type="component" value="Unassembled WGS sequence"/>
</dbReference>